<comment type="similarity">
    <text evidence="1">Belongs to the BORA family.</text>
</comment>
<dbReference type="InterPro" id="IPR007110">
    <property type="entry name" value="Ig-like_dom"/>
</dbReference>
<comment type="caution">
    <text evidence="8">The sequence shown here is derived from an EMBL/GenBank/DDBJ whole genome shotgun (WGS) entry which is preliminary data.</text>
</comment>
<feature type="compositionally biased region" description="Basic and acidic residues" evidence="6">
    <location>
        <begin position="342"/>
        <end position="355"/>
    </location>
</feature>
<dbReference type="InterPro" id="IPR023252">
    <property type="entry name" value="Aurora_borealis_protein"/>
</dbReference>
<keyword evidence="9" id="KW-1185">Reference proteome</keyword>
<dbReference type="GO" id="GO:0005737">
    <property type="term" value="C:cytoplasm"/>
    <property type="evidence" value="ECO:0007669"/>
    <property type="project" value="TreeGrafter"/>
</dbReference>
<accession>A0AA39FU37</accession>
<dbReference type="PRINTS" id="PR02038">
    <property type="entry name" value="AURORABORA"/>
</dbReference>
<keyword evidence="3" id="KW-0132">Cell division</keyword>
<organism evidence="8 9">
    <name type="scientific">Microctonus aethiopoides</name>
    <dbReference type="NCBI Taxonomy" id="144406"/>
    <lineage>
        <taxon>Eukaryota</taxon>
        <taxon>Metazoa</taxon>
        <taxon>Ecdysozoa</taxon>
        <taxon>Arthropoda</taxon>
        <taxon>Hexapoda</taxon>
        <taxon>Insecta</taxon>
        <taxon>Pterygota</taxon>
        <taxon>Neoptera</taxon>
        <taxon>Endopterygota</taxon>
        <taxon>Hymenoptera</taxon>
        <taxon>Apocrita</taxon>
        <taxon>Ichneumonoidea</taxon>
        <taxon>Braconidae</taxon>
        <taxon>Euphorinae</taxon>
        <taxon>Microctonus</taxon>
    </lineage>
</organism>
<evidence type="ECO:0000256" key="4">
    <source>
        <dbReference type="ARBA" id="ARBA00022776"/>
    </source>
</evidence>
<dbReference type="EMBL" id="JAQQBS010000001">
    <property type="protein sequence ID" value="KAK0175867.1"/>
    <property type="molecule type" value="Genomic_DNA"/>
</dbReference>
<protein>
    <recommendedName>
        <fullName evidence="2">Protein aurora borealis</fullName>
    </recommendedName>
</protein>
<proteinExistence type="inferred from homology"/>
<sequence length="509" mass="56984">MDQTKCTPRKGSPNSEQSLSMSPVIYKTPLKQCKFRQTNSSIYQGSMGSFTVLANHITPKSGLTKFIARNPFDADLTNRLHLSVISPTVFNKVSPKSQDSPFAWTIDELAIMKPAKIEEFPVQQTHCSDPEIEMKAQEAINHFFSQNSIHPSPWNEKREPMKPLICITPTRKIDGLIVNNDTSKATKDCWSQTVLSLPPELPKHVEEALAPYFTFTQDQNIDNDDANLSNNSLRRKLFFCHDESTEDECSLILSPIKGDTSPPQSGMFAHGTPLTKGTLAMQRTYGTPCINSKNLSPPNMSPICNSPGDMSCQSIGLRCKSVARLDFNGHMSVDTSFADNNDNQKHQQEDDKENNLDCEQENGNGAIEKSNDTIEMVSLLHESTPSRKKSGNNCEILGKLKNTVDWYKNMSNENDSGQRNITLIGYSEQSGAFSTNHDTGYQTCSMNNTSANPDNRSMTPSKKLFNWNERINGISEINESDAKGLRDWQENIETMISSTPSKNIRQREY</sequence>
<name>A0AA39FU37_9HYME</name>
<dbReference type="GO" id="GO:0019901">
    <property type="term" value="F:protein kinase binding"/>
    <property type="evidence" value="ECO:0007669"/>
    <property type="project" value="TreeGrafter"/>
</dbReference>
<evidence type="ECO:0000259" key="7">
    <source>
        <dbReference type="PROSITE" id="PS50835"/>
    </source>
</evidence>
<gene>
    <name evidence="8" type="ORF">PV328_000063</name>
</gene>
<keyword evidence="4" id="KW-0498">Mitosis</keyword>
<evidence type="ECO:0000256" key="5">
    <source>
        <dbReference type="ARBA" id="ARBA00023306"/>
    </source>
</evidence>
<reference evidence="8" key="2">
    <citation type="submission" date="2023-03" db="EMBL/GenBank/DDBJ databases">
        <authorList>
            <person name="Inwood S.N."/>
            <person name="Skelly J.G."/>
            <person name="Guhlin J."/>
            <person name="Harrop T.W.R."/>
            <person name="Goldson S.G."/>
            <person name="Dearden P.K."/>
        </authorList>
    </citation>
    <scope>NUCLEOTIDE SEQUENCE</scope>
    <source>
        <strain evidence="8">Irish</strain>
        <tissue evidence="8">Whole body</tissue>
    </source>
</reference>
<dbReference type="Pfam" id="PF15280">
    <property type="entry name" value="BORA_N"/>
    <property type="match status" value="1"/>
</dbReference>
<feature type="domain" description="Ig-like" evidence="7">
    <location>
        <begin position="394"/>
        <end position="459"/>
    </location>
</feature>
<dbReference type="AlphaFoldDB" id="A0AA39FU37"/>
<keyword evidence="5" id="KW-0131">Cell cycle</keyword>
<dbReference type="GO" id="GO:0005634">
    <property type="term" value="C:nucleus"/>
    <property type="evidence" value="ECO:0007669"/>
    <property type="project" value="TreeGrafter"/>
</dbReference>
<dbReference type="GO" id="GO:0060236">
    <property type="term" value="P:regulation of mitotic spindle organization"/>
    <property type="evidence" value="ECO:0007669"/>
    <property type="project" value="TreeGrafter"/>
</dbReference>
<dbReference type="PANTHER" id="PTHR14728">
    <property type="entry name" value="PROTEIN AURORA BOREALIS"/>
    <property type="match status" value="1"/>
</dbReference>
<dbReference type="Proteomes" id="UP001168990">
    <property type="component" value="Unassembled WGS sequence"/>
</dbReference>
<evidence type="ECO:0000256" key="2">
    <source>
        <dbReference type="ARBA" id="ARBA00020055"/>
    </source>
</evidence>
<dbReference type="PROSITE" id="PS50835">
    <property type="entry name" value="IG_LIKE"/>
    <property type="match status" value="1"/>
</dbReference>
<dbReference type="GO" id="GO:0007088">
    <property type="term" value="P:regulation of mitotic nuclear division"/>
    <property type="evidence" value="ECO:0007669"/>
    <property type="project" value="TreeGrafter"/>
</dbReference>
<feature type="region of interest" description="Disordered" evidence="6">
    <location>
        <begin position="334"/>
        <end position="366"/>
    </location>
</feature>
<evidence type="ECO:0000256" key="6">
    <source>
        <dbReference type="SAM" id="MobiDB-lite"/>
    </source>
</evidence>
<evidence type="ECO:0000256" key="3">
    <source>
        <dbReference type="ARBA" id="ARBA00022618"/>
    </source>
</evidence>
<evidence type="ECO:0000313" key="9">
    <source>
        <dbReference type="Proteomes" id="UP001168990"/>
    </source>
</evidence>
<reference evidence="8" key="1">
    <citation type="journal article" date="2023" name="bioRxiv">
        <title>Scaffold-level genome assemblies of two parasitoid biocontrol wasps reveal the parthenogenesis mechanism and an associated novel virus.</title>
        <authorList>
            <person name="Inwood S."/>
            <person name="Skelly J."/>
            <person name="Guhlin J."/>
            <person name="Harrop T."/>
            <person name="Goldson S."/>
            <person name="Dearden P."/>
        </authorList>
    </citation>
    <scope>NUCLEOTIDE SEQUENCE</scope>
    <source>
        <strain evidence="8">Irish</strain>
        <tissue evidence="8">Whole body</tissue>
    </source>
</reference>
<feature type="region of interest" description="Disordered" evidence="6">
    <location>
        <begin position="1"/>
        <end position="21"/>
    </location>
</feature>
<dbReference type="GO" id="GO:0051301">
    <property type="term" value="P:cell division"/>
    <property type="evidence" value="ECO:0007669"/>
    <property type="project" value="UniProtKB-KW"/>
</dbReference>
<dbReference type="PANTHER" id="PTHR14728:SF2">
    <property type="entry name" value="PROTEIN AURORA BOREALIS"/>
    <property type="match status" value="1"/>
</dbReference>
<evidence type="ECO:0000313" key="8">
    <source>
        <dbReference type="EMBL" id="KAK0175867.1"/>
    </source>
</evidence>
<evidence type="ECO:0000256" key="1">
    <source>
        <dbReference type="ARBA" id="ARBA00010963"/>
    </source>
</evidence>